<feature type="region of interest" description="Disordered" evidence="1">
    <location>
        <begin position="1"/>
        <end position="74"/>
    </location>
</feature>
<feature type="compositionally biased region" description="Basic residues" evidence="1">
    <location>
        <begin position="10"/>
        <end position="22"/>
    </location>
</feature>
<sequence>MKRIVEKKTQARKKSRSKMRRATQREIEPATHVIERKPRGASGMAPKLKRKVAKKPVAPSKMASTSRRQAQKVGRAVGKILGRVIGTVEQTVAKVMPKSKPKAVRQAPPSGRRKQPS</sequence>
<dbReference type="OrthoDB" id="9852036at2"/>
<gene>
    <name evidence="2" type="ORF">NIDE1786</name>
</gene>
<name>D8PE58_9BACT</name>
<evidence type="ECO:0000313" key="3">
    <source>
        <dbReference type="Proteomes" id="UP000001660"/>
    </source>
</evidence>
<dbReference type="KEGG" id="nde:NIDE1786"/>
<organism evidence="2 3">
    <name type="scientific">Nitrospira defluvii</name>
    <dbReference type="NCBI Taxonomy" id="330214"/>
    <lineage>
        <taxon>Bacteria</taxon>
        <taxon>Pseudomonadati</taxon>
        <taxon>Nitrospirota</taxon>
        <taxon>Nitrospiria</taxon>
        <taxon>Nitrospirales</taxon>
        <taxon>Nitrospiraceae</taxon>
        <taxon>Nitrospira</taxon>
    </lineage>
</organism>
<evidence type="ECO:0000256" key="1">
    <source>
        <dbReference type="SAM" id="MobiDB-lite"/>
    </source>
</evidence>
<evidence type="ECO:0000313" key="2">
    <source>
        <dbReference type="EMBL" id="CBK41517.1"/>
    </source>
</evidence>
<proteinExistence type="predicted"/>
<keyword evidence="3" id="KW-1185">Reference proteome</keyword>
<dbReference type="AlphaFoldDB" id="D8PE58"/>
<dbReference type="HOGENOM" id="CLU_2080497_0_0_0"/>
<dbReference type="STRING" id="330214.NIDE1786"/>
<reference evidence="2 3" key="1">
    <citation type="journal article" date="2010" name="Proc. Natl. Acad. Sci. U.S.A.">
        <title>A Nitrospira metagenome illuminates the physiology and evolution of globally important nitrite-oxidizing bacteria.</title>
        <authorList>
            <person name="Lucker S."/>
            <person name="Wagner M."/>
            <person name="Maixner F."/>
            <person name="Pelletier E."/>
            <person name="Koch H."/>
            <person name="Vacherie B."/>
            <person name="Rattei T."/>
            <person name="Sinninghe Damste J."/>
            <person name="Spieck E."/>
            <person name="Le Paslier D."/>
            <person name="Daims H."/>
        </authorList>
    </citation>
    <scope>NUCLEOTIDE SEQUENCE [LARGE SCALE GENOMIC DNA]</scope>
</reference>
<feature type="region of interest" description="Disordered" evidence="1">
    <location>
        <begin position="96"/>
        <end position="117"/>
    </location>
</feature>
<accession>D8PE58</accession>
<feature type="compositionally biased region" description="Basic and acidic residues" evidence="1">
    <location>
        <begin position="23"/>
        <end position="38"/>
    </location>
</feature>
<dbReference type="Proteomes" id="UP000001660">
    <property type="component" value="Chromosome"/>
</dbReference>
<protein>
    <submittedName>
        <fullName evidence="2">Uncharacterized protein</fullName>
    </submittedName>
</protein>
<dbReference type="EMBL" id="FP929003">
    <property type="protein sequence ID" value="CBK41517.1"/>
    <property type="molecule type" value="Genomic_DNA"/>
</dbReference>